<accession>A0A1D8G0Q2</accession>
<sequence length="416" mass="44616">MPRWSDYTTGERIKILRGKSIRQSDLAEMTGLSLPTIQHAEQDKRLTLQTLLLIANALGVDTSVVLGQTAPRRTMEHDDRAMMRNLSRAVHDIAAGELPDDAAAPGLDEIAAGCSHCWDLYWAGRYVEAGALAAPLLGEAAARLHEQPADERARAWGLLADGYRLAGYVANLMGARDLAYAAIGHAQAAAEKAGDDLRQALVMSGRAWVYLRDARLPEALALAERAATDIEPRFSKATTDQLVAYGSHINFAAVVASRAGDKERVREYLSQSHATGARMGEEARAHGTVFGPVTATTQAVGINVALGQTGKALALMKGITPDHERTLAEASLHRYAMDKAMAQADAKMWDASLDTLEQALVKAPQWARHQALPSIIVQKVGRASTARLRRVSELIGATGRGAGPTAFLPATPRTAL</sequence>
<dbReference type="SMART" id="SM00530">
    <property type="entry name" value="HTH_XRE"/>
    <property type="match status" value="1"/>
</dbReference>
<dbReference type="GO" id="GO:0003677">
    <property type="term" value="F:DNA binding"/>
    <property type="evidence" value="ECO:0007669"/>
    <property type="project" value="InterPro"/>
</dbReference>
<reference evidence="2 3" key="1">
    <citation type="submission" date="2016-09" db="EMBL/GenBank/DDBJ databases">
        <title>Streptomyces rubrolavendulae MJM4426 Genome sequencing and assembly.</title>
        <authorList>
            <person name="Kim J.-G."/>
        </authorList>
    </citation>
    <scope>NUCLEOTIDE SEQUENCE [LARGE SCALE GENOMIC DNA]</scope>
    <source>
        <strain evidence="2 3">MJM4426</strain>
    </source>
</reference>
<protein>
    <submittedName>
        <fullName evidence="2">Helix-turn-helix protein</fullName>
    </submittedName>
</protein>
<dbReference type="Proteomes" id="UP000095349">
    <property type="component" value="Chromosome"/>
</dbReference>
<dbReference type="SUPFAM" id="SSF47413">
    <property type="entry name" value="lambda repressor-like DNA-binding domains"/>
    <property type="match status" value="1"/>
</dbReference>
<evidence type="ECO:0000313" key="2">
    <source>
        <dbReference type="EMBL" id="AOT59020.1"/>
    </source>
</evidence>
<dbReference type="AlphaFoldDB" id="A0A1D8G0Q2"/>
<dbReference type="Pfam" id="PF01381">
    <property type="entry name" value="HTH_3"/>
    <property type="match status" value="1"/>
</dbReference>
<evidence type="ECO:0000259" key="1">
    <source>
        <dbReference type="PROSITE" id="PS50943"/>
    </source>
</evidence>
<keyword evidence="3" id="KW-1185">Reference proteome</keyword>
<dbReference type="InterPro" id="IPR001387">
    <property type="entry name" value="Cro/C1-type_HTH"/>
</dbReference>
<evidence type="ECO:0000313" key="3">
    <source>
        <dbReference type="Proteomes" id="UP000095349"/>
    </source>
</evidence>
<dbReference type="InterPro" id="IPR010982">
    <property type="entry name" value="Lambda_DNA-bd_dom_sf"/>
</dbReference>
<name>A0A1D8G0Q2_9ACTN</name>
<organism evidence="2 3">
    <name type="scientific">Streptomyces rubrolavendulae</name>
    <dbReference type="NCBI Taxonomy" id="285473"/>
    <lineage>
        <taxon>Bacteria</taxon>
        <taxon>Bacillati</taxon>
        <taxon>Actinomycetota</taxon>
        <taxon>Actinomycetes</taxon>
        <taxon>Kitasatosporales</taxon>
        <taxon>Streptomycetaceae</taxon>
        <taxon>Streptomyces</taxon>
    </lineage>
</organism>
<dbReference type="RefSeq" id="WP_069976511.1">
    <property type="nucleotide sequence ID" value="NZ_CP017316.1"/>
</dbReference>
<dbReference type="PATRIC" id="fig|285473.5.peg.1923"/>
<dbReference type="PROSITE" id="PS50943">
    <property type="entry name" value="HTH_CROC1"/>
    <property type="match status" value="1"/>
</dbReference>
<dbReference type="EMBL" id="CP017316">
    <property type="protein sequence ID" value="AOT59020.1"/>
    <property type="molecule type" value="Genomic_DNA"/>
</dbReference>
<dbReference type="CDD" id="cd00093">
    <property type="entry name" value="HTH_XRE"/>
    <property type="match status" value="1"/>
</dbReference>
<feature type="domain" description="HTH cro/C1-type" evidence="1">
    <location>
        <begin position="23"/>
        <end position="65"/>
    </location>
</feature>
<gene>
    <name evidence="2" type="ORF">A4G23_01846</name>
</gene>
<dbReference type="OrthoDB" id="3459848at2"/>
<proteinExistence type="predicted"/>
<dbReference type="Gene3D" id="1.10.260.40">
    <property type="entry name" value="lambda repressor-like DNA-binding domains"/>
    <property type="match status" value="1"/>
</dbReference>
<dbReference type="KEGG" id="srn:A4G23_01846"/>
<dbReference type="STRING" id="285473.A4G23_01846"/>